<dbReference type="EMBL" id="JYDQ01000038">
    <property type="protein sequence ID" value="KRY19195.1"/>
    <property type="molecule type" value="Genomic_DNA"/>
</dbReference>
<evidence type="ECO:0000313" key="2">
    <source>
        <dbReference type="Proteomes" id="UP000054783"/>
    </source>
</evidence>
<organism evidence="1 2">
    <name type="scientific">Trichinella patagoniensis</name>
    <dbReference type="NCBI Taxonomy" id="990121"/>
    <lineage>
        <taxon>Eukaryota</taxon>
        <taxon>Metazoa</taxon>
        <taxon>Ecdysozoa</taxon>
        <taxon>Nematoda</taxon>
        <taxon>Enoplea</taxon>
        <taxon>Dorylaimia</taxon>
        <taxon>Trichinellida</taxon>
        <taxon>Trichinellidae</taxon>
        <taxon>Trichinella</taxon>
    </lineage>
</organism>
<gene>
    <name evidence="1" type="ORF">T12_9959</name>
</gene>
<protein>
    <submittedName>
        <fullName evidence="1">Uncharacterized protein</fullName>
    </submittedName>
</protein>
<comment type="caution">
    <text evidence="1">The sequence shown here is derived from an EMBL/GenBank/DDBJ whole genome shotgun (WGS) entry which is preliminary data.</text>
</comment>
<keyword evidence="2" id="KW-1185">Reference proteome</keyword>
<proteinExistence type="predicted"/>
<name>A0A0V1A2W1_9BILA</name>
<dbReference type="Proteomes" id="UP000054783">
    <property type="component" value="Unassembled WGS sequence"/>
</dbReference>
<accession>A0A0V1A2W1</accession>
<sequence length="49" mass="5987">MVRHNSSKKSVQFRRQQTVFHSGDETMLINQHANYSHFEFISLKRRRRP</sequence>
<dbReference type="AlphaFoldDB" id="A0A0V1A2W1"/>
<dbReference type="STRING" id="990121.A0A0V1A2W1"/>
<reference evidence="1 2" key="1">
    <citation type="submission" date="2015-01" db="EMBL/GenBank/DDBJ databases">
        <title>Evolution of Trichinella species and genotypes.</title>
        <authorList>
            <person name="Korhonen P.K."/>
            <person name="Edoardo P."/>
            <person name="Giuseppe L.R."/>
            <person name="Gasser R.B."/>
        </authorList>
    </citation>
    <scope>NUCLEOTIDE SEQUENCE [LARGE SCALE GENOMIC DNA]</scope>
    <source>
        <strain evidence="1">ISS2496</strain>
    </source>
</reference>
<evidence type="ECO:0000313" key="1">
    <source>
        <dbReference type="EMBL" id="KRY19195.1"/>
    </source>
</evidence>